<keyword evidence="2" id="KW-1185">Reference proteome</keyword>
<sequence>MTTLHKTNKSVFNTELISSGLHNHNRPVVQQTVIDTLYQEGKPQRVKAQKLVVIIRKLCGRKKSGRKRCKSNRDSHSLKGIVKQSPFISLTSRDKCQKSRTCYGLRITNRSVINLFKEPFFYSQL</sequence>
<gene>
    <name evidence="1" type="ORF">XENORESO_003761</name>
</gene>
<name>A0ABV0WFQ3_9TELE</name>
<reference evidence="1 2" key="1">
    <citation type="submission" date="2021-06" db="EMBL/GenBank/DDBJ databases">
        <authorList>
            <person name="Palmer J.M."/>
        </authorList>
    </citation>
    <scope>NUCLEOTIDE SEQUENCE [LARGE SCALE GENOMIC DNA]</scope>
    <source>
        <strain evidence="1 2">XR_2019</strain>
        <tissue evidence="1">Muscle</tissue>
    </source>
</reference>
<organism evidence="1 2">
    <name type="scientific">Xenotaenia resolanae</name>
    <dbReference type="NCBI Taxonomy" id="208358"/>
    <lineage>
        <taxon>Eukaryota</taxon>
        <taxon>Metazoa</taxon>
        <taxon>Chordata</taxon>
        <taxon>Craniata</taxon>
        <taxon>Vertebrata</taxon>
        <taxon>Euteleostomi</taxon>
        <taxon>Actinopterygii</taxon>
        <taxon>Neopterygii</taxon>
        <taxon>Teleostei</taxon>
        <taxon>Neoteleostei</taxon>
        <taxon>Acanthomorphata</taxon>
        <taxon>Ovalentaria</taxon>
        <taxon>Atherinomorphae</taxon>
        <taxon>Cyprinodontiformes</taxon>
        <taxon>Goodeidae</taxon>
        <taxon>Xenotaenia</taxon>
    </lineage>
</organism>
<evidence type="ECO:0000313" key="2">
    <source>
        <dbReference type="Proteomes" id="UP001444071"/>
    </source>
</evidence>
<protein>
    <recommendedName>
        <fullName evidence="3">Ribosomal protein S12</fullName>
    </recommendedName>
</protein>
<accession>A0ABV0WFQ3</accession>
<dbReference type="Proteomes" id="UP001444071">
    <property type="component" value="Unassembled WGS sequence"/>
</dbReference>
<proteinExistence type="predicted"/>
<comment type="caution">
    <text evidence="1">The sequence shown here is derived from an EMBL/GenBank/DDBJ whole genome shotgun (WGS) entry which is preliminary data.</text>
</comment>
<dbReference type="EMBL" id="JAHRIM010041689">
    <property type="protein sequence ID" value="MEQ2267262.1"/>
    <property type="molecule type" value="Genomic_DNA"/>
</dbReference>
<evidence type="ECO:0000313" key="1">
    <source>
        <dbReference type="EMBL" id="MEQ2267262.1"/>
    </source>
</evidence>
<evidence type="ECO:0008006" key="3">
    <source>
        <dbReference type="Google" id="ProtNLM"/>
    </source>
</evidence>